<reference evidence="2 3" key="1">
    <citation type="submission" date="2020-07" db="EMBL/GenBank/DDBJ databases">
        <title>Sequencing the genomes of 1000 actinobacteria strains.</title>
        <authorList>
            <person name="Klenk H.-P."/>
        </authorList>
    </citation>
    <scope>NUCLEOTIDE SEQUENCE [LARGE SCALE GENOMIC DNA]</scope>
    <source>
        <strain evidence="2 3">DSM 45772</strain>
    </source>
</reference>
<feature type="domain" description="Putative exodeoxyribonuclease 8 PDDEXK-like" evidence="1">
    <location>
        <begin position="81"/>
        <end position="269"/>
    </location>
</feature>
<accession>A0A7Y9DWL9</accession>
<dbReference type="RefSeq" id="WP_179794402.1">
    <property type="nucleotide sequence ID" value="NZ_BAABHP010000021.1"/>
</dbReference>
<name>A0A7Y9DWL9_9PSEU</name>
<dbReference type="AlphaFoldDB" id="A0A7Y9DWL9"/>
<comment type="caution">
    <text evidence="2">The sequence shown here is derived from an EMBL/GenBank/DDBJ whole genome shotgun (WGS) entry which is preliminary data.</text>
</comment>
<evidence type="ECO:0000313" key="3">
    <source>
        <dbReference type="Proteomes" id="UP000535890"/>
    </source>
</evidence>
<proteinExistence type="predicted"/>
<gene>
    <name evidence="2" type="ORF">BJ983_002878</name>
</gene>
<evidence type="ECO:0000259" key="1">
    <source>
        <dbReference type="Pfam" id="PF12684"/>
    </source>
</evidence>
<dbReference type="Gene3D" id="3.90.320.10">
    <property type="match status" value="1"/>
</dbReference>
<evidence type="ECO:0000313" key="2">
    <source>
        <dbReference type="EMBL" id="NYD36776.1"/>
    </source>
</evidence>
<dbReference type="EMBL" id="JACCBN010000001">
    <property type="protein sequence ID" value="NYD36776.1"/>
    <property type="molecule type" value="Genomic_DNA"/>
</dbReference>
<dbReference type="Proteomes" id="UP000535890">
    <property type="component" value="Unassembled WGS sequence"/>
</dbReference>
<keyword evidence="3" id="KW-1185">Reference proteome</keyword>
<dbReference type="InterPro" id="IPR024432">
    <property type="entry name" value="Put_RecE_PDDEXK-like_dom"/>
</dbReference>
<protein>
    <recommendedName>
        <fullName evidence="1">Putative exodeoxyribonuclease 8 PDDEXK-like domain-containing protein</fullName>
    </recommendedName>
</protein>
<sequence>MKPWITEPGAYPELTEEQYHADPVVGSSLSSSGARTLINETPLHFRYQRDHPQPAKKEFDFGHAAHLVVTGSGSPIVEVPHDNWRTNASKEAAAAARAEGGVPLLTRDVEHVEAMAEVLRRHPVAGPLLMREGVGEQSFVGRDPESGVMCRVRVDWMPKVAAGERLILVDYKSAADADPRHFGTSMGRWGYHCQGPFYVDVLHWLGLTAGPDGDPIEPLFLLVAQEKEPPYAVSLDRPDDNAFAWGRVVNRKARDVFRECTEIGRWPGYEERVHDLSLPGWLIRDYELAESAGHFDTASDIEEALA</sequence>
<dbReference type="InterPro" id="IPR011604">
    <property type="entry name" value="PDDEXK-like_dom_sf"/>
</dbReference>
<dbReference type="Pfam" id="PF12684">
    <property type="entry name" value="DUF3799"/>
    <property type="match status" value="1"/>
</dbReference>
<organism evidence="2 3">
    <name type="scientific">Actinomycetospora corticicola</name>
    <dbReference type="NCBI Taxonomy" id="663602"/>
    <lineage>
        <taxon>Bacteria</taxon>
        <taxon>Bacillati</taxon>
        <taxon>Actinomycetota</taxon>
        <taxon>Actinomycetes</taxon>
        <taxon>Pseudonocardiales</taxon>
        <taxon>Pseudonocardiaceae</taxon>
        <taxon>Actinomycetospora</taxon>
    </lineage>
</organism>